<evidence type="ECO:0000313" key="2">
    <source>
        <dbReference type="Proteomes" id="UP000031967"/>
    </source>
</evidence>
<evidence type="ECO:0000313" key="1">
    <source>
        <dbReference type="EMBL" id="KIL42055.1"/>
    </source>
</evidence>
<sequence length="81" mass="8676">MIELQIQCKTQCKGIIPAIKYRLDPDLSLTVTQGDAVLGVVQNVIAAASDPGSIPEELGILRIEVIPLSETGMVVQRGTIF</sequence>
<accession>A0ABR5ANE8</accession>
<name>A0ABR5ANE8_9BACL</name>
<keyword evidence="2" id="KW-1185">Reference proteome</keyword>
<proteinExistence type="predicted"/>
<reference evidence="1 2" key="1">
    <citation type="submission" date="2014-12" db="EMBL/GenBank/DDBJ databases">
        <title>Draft genome sequence of Paenibacillus kamchatkensis strain B-2647.</title>
        <authorList>
            <person name="Karlyshev A.V."/>
            <person name="Kudryashova E.B."/>
        </authorList>
    </citation>
    <scope>NUCLEOTIDE SEQUENCE [LARGE SCALE GENOMIC DNA]</scope>
    <source>
        <strain evidence="1 2">VKM B-2647</strain>
    </source>
</reference>
<gene>
    <name evidence="1" type="ORF">SD70_02395</name>
</gene>
<dbReference type="EMBL" id="JXAK01000003">
    <property type="protein sequence ID" value="KIL42055.1"/>
    <property type="molecule type" value="Genomic_DNA"/>
</dbReference>
<organism evidence="1 2">
    <name type="scientific">Gordoniibacillus kamchatkensis</name>
    <dbReference type="NCBI Taxonomy" id="1590651"/>
    <lineage>
        <taxon>Bacteria</taxon>
        <taxon>Bacillati</taxon>
        <taxon>Bacillota</taxon>
        <taxon>Bacilli</taxon>
        <taxon>Bacillales</taxon>
        <taxon>Paenibacillaceae</taxon>
        <taxon>Gordoniibacillus</taxon>
    </lineage>
</organism>
<dbReference type="RefSeq" id="WP_041045317.1">
    <property type="nucleotide sequence ID" value="NZ_JXAK01000003.1"/>
</dbReference>
<dbReference type="Proteomes" id="UP000031967">
    <property type="component" value="Unassembled WGS sequence"/>
</dbReference>
<comment type="caution">
    <text evidence="1">The sequence shown here is derived from an EMBL/GenBank/DDBJ whole genome shotgun (WGS) entry which is preliminary data.</text>
</comment>
<protein>
    <submittedName>
        <fullName evidence="1">Uncharacterized protein</fullName>
    </submittedName>
</protein>